<evidence type="ECO:0000256" key="9">
    <source>
        <dbReference type="HAMAP-Rule" id="MF_02127"/>
    </source>
</evidence>
<dbReference type="Proteomes" id="UP001166304">
    <property type="component" value="Unassembled WGS sequence"/>
</dbReference>
<protein>
    <recommendedName>
        <fullName evidence="9">Glucose 1-dehydrogenase</fullName>
        <shortName evidence="9">GDH</shortName>
        <shortName evidence="9">GlcDH</shortName>
        <ecNumber evidence="9">1.1.1.47</ecNumber>
    </recommendedName>
</protein>
<keyword evidence="7 9" id="KW-0520">NAD</keyword>
<feature type="domain" description="Alcohol dehydrogenase-like N-terminal" evidence="10">
    <location>
        <begin position="25"/>
        <end position="139"/>
    </location>
</feature>
<keyword evidence="6 9" id="KW-0560">Oxidoreductase</keyword>
<organism evidence="12 13">
    <name type="scientific">Haloarcula salina</name>
    <dbReference type="NCBI Taxonomy" id="1429914"/>
    <lineage>
        <taxon>Archaea</taxon>
        <taxon>Methanobacteriati</taxon>
        <taxon>Methanobacteriota</taxon>
        <taxon>Stenosarchaea group</taxon>
        <taxon>Halobacteria</taxon>
        <taxon>Halobacteriales</taxon>
        <taxon>Haloarculaceae</taxon>
        <taxon>Haloarcula</taxon>
    </lineage>
</organism>
<dbReference type="InterPro" id="IPR031640">
    <property type="entry name" value="Glu_dehyd_C"/>
</dbReference>
<dbReference type="InterPro" id="IPR036291">
    <property type="entry name" value="NAD(P)-bd_dom_sf"/>
</dbReference>
<dbReference type="PANTHER" id="PTHR43189:SF2">
    <property type="entry name" value="GLUCOSE 1-DEHYDROGENASE"/>
    <property type="match status" value="1"/>
</dbReference>
<evidence type="ECO:0000256" key="2">
    <source>
        <dbReference type="ARBA" id="ARBA00022723"/>
    </source>
</evidence>
<comment type="catalytic activity">
    <reaction evidence="9">
        <text>D-glucose + NADP(+) = D-glucono-1,5-lactone + NADPH + H(+)</text>
        <dbReference type="Rhea" id="RHEA:14405"/>
        <dbReference type="ChEBI" id="CHEBI:4167"/>
        <dbReference type="ChEBI" id="CHEBI:15378"/>
        <dbReference type="ChEBI" id="CHEBI:16217"/>
        <dbReference type="ChEBI" id="CHEBI:57783"/>
        <dbReference type="ChEBI" id="CHEBI:58349"/>
        <dbReference type="EC" id="1.1.1.47"/>
    </reaction>
</comment>
<proteinExistence type="inferred from homology"/>
<evidence type="ECO:0000256" key="1">
    <source>
        <dbReference type="ARBA" id="ARBA00001947"/>
    </source>
</evidence>
<accession>A0AA41KJE8</accession>
<comment type="function">
    <text evidence="9">Catalyzes the NAD(P)(+)-dependent oxidation of D-glucose to D-gluconate via gluconolactone. Can utilize both NAD(+) and NADP(+) as electron acceptor. Is involved in the degradation of glucose through a modified Entner-Doudoroff pathway.</text>
</comment>
<evidence type="ECO:0000313" key="13">
    <source>
        <dbReference type="Proteomes" id="UP001166304"/>
    </source>
</evidence>
<keyword evidence="3 9" id="KW-0547">Nucleotide-binding</keyword>
<keyword evidence="8 9" id="KW-0119">Carbohydrate metabolism</keyword>
<dbReference type="GO" id="GO:0005536">
    <property type="term" value="F:D-glucose binding"/>
    <property type="evidence" value="ECO:0007669"/>
    <property type="project" value="UniProtKB-UniRule"/>
</dbReference>
<dbReference type="AlphaFoldDB" id="A0AA41KJE8"/>
<evidence type="ECO:0000313" key="12">
    <source>
        <dbReference type="EMBL" id="MBV0902678.1"/>
    </source>
</evidence>
<comment type="catalytic activity">
    <reaction evidence="9">
        <text>D-glucose + NAD(+) = D-glucono-1,5-lactone + NADH + H(+)</text>
        <dbReference type="Rhea" id="RHEA:14293"/>
        <dbReference type="ChEBI" id="CHEBI:4167"/>
        <dbReference type="ChEBI" id="CHEBI:15378"/>
        <dbReference type="ChEBI" id="CHEBI:16217"/>
        <dbReference type="ChEBI" id="CHEBI:57540"/>
        <dbReference type="ChEBI" id="CHEBI:57945"/>
        <dbReference type="EC" id="1.1.1.47"/>
    </reaction>
</comment>
<evidence type="ECO:0000256" key="5">
    <source>
        <dbReference type="ARBA" id="ARBA00022857"/>
    </source>
</evidence>
<evidence type="ECO:0000256" key="7">
    <source>
        <dbReference type="ARBA" id="ARBA00023027"/>
    </source>
</evidence>
<evidence type="ECO:0000259" key="10">
    <source>
        <dbReference type="Pfam" id="PF08240"/>
    </source>
</evidence>
<comment type="cofactor">
    <cofactor evidence="1">
        <name>Zn(2+)</name>
        <dbReference type="ChEBI" id="CHEBI:29105"/>
    </cofactor>
</comment>
<comment type="similarity">
    <text evidence="9">Belongs to the zinc-containing alcohol dehydrogenase family. Glucose 1-dehydrogenase subfamily.</text>
</comment>
<dbReference type="PANTHER" id="PTHR43189">
    <property type="entry name" value="ZINC-TYPE ALCOHOL DEHYDROGENASE-LIKE PROTEIN C1198.01-RELATED"/>
    <property type="match status" value="1"/>
</dbReference>
<dbReference type="InterPro" id="IPR026583">
    <property type="entry name" value="Glc_1-DH_arc"/>
</dbReference>
<dbReference type="GO" id="GO:0070401">
    <property type="term" value="F:NADP+ binding"/>
    <property type="evidence" value="ECO:0007669"/>
    <property type="project" value="UniProtKB-UniRule"/>
</dbReference>
<keyword evidence="2 9" id="KW-0479">Metal-binding</keyword>
<evidence type="ECO:0000256" key="3">
    <source>
        <dbReference type="ARBA" id="ARBA00022741"/>
    </source>
</evidence>
<dbReference type="SUPFAM" id="SSF51735">
    <property type="entry name" value="NAD(P)-binding Rossmann-fold domains"/>
    <property type="match status" value="1"/>
</dbReference>
<dbReference type="Gene3D" id="3.40.50.720">
    <property type="entry name" value="NAD(P)-binding Rossmann-like Domain"/>
    <property type="match status" value="1"/>
</dbReference>
<dbReference type="InterPro" id="IPR011032">
    <property type="entry name" value="GroES-like_sf"/>
</dbReference>
<dbReference type="GO" id="GO:0008270">
    <property type="term" value="F:zinc ion binding"/>
    <property type="evidence" value="ECO:0007669"/>
    <property type="project" value="UniProtKB-UniRule"/>
</dbReference>
<dbReference type="InterPro" id="IPR013154">
    <property type="entry name" value="ADH-like_N"/>
</dbReference>
<dbReference type="Gene3D" id="3.90.180.10">
    <property type="entry name" value="Medium-chain alcohol dehydrogenases, catalytic domain"/>
    <property type="match status" value="1"/>
</dbReference>
<dbReference type="EMBL" id="JAHQXE010000004">
    <property type="protein sequence ID" value="MBV0902678.1"/>
    <property type="molecule type" value="Genomic_DNA"/>
</dbReference>
<comment type="caution">
    <text evidence="9">Lacks conserved residue(s) required for the propagation of feature annotation.</text>
</comment>
<dbReference type="GO" id="GO:0070403">
    <property type="term" value="F:NAD+ binding"/>
    <property type="evidence" value="ECO:0007669"/>
    <property type="project" value="UniProtKB-UniRule"/>
</dbReference>
<dbReference type="Pfam" id="PF16912">
    <property type="entry name" value="Glu_dehyd_C"/>
    <property type="match status" value="1"/>
</dbReference>
<dbReference type="SUPFAM" id="SSF50129">
    <property type="entry name" value="GroES-like"/>
    <property type="match status" value="1"/>
</dbReference>
<keyword evidence="5 9" id="KW-0521">NADP</keyword>
<feature type="binding site" evidence="9">
    <location>
        <position position="114"/>
    </location>
    <ligand>
        <name>substrate</name>
    </ligand>
</feature>
<keyword evidence="13" id="KW-1185">Reference proteome</keyword>
<feature type="domain" description="Glucose dehydrogenase C-terminal" evidence="11">
    <location>
        <begin position="143"/>
        <end position="352"/>
    </location>
</feature>
<dbReference type="Pfam" id="PF08240">
    <property type="entry name" value="ADH_N"/>
    <property type="match status" value="1"/>
</dbReference>
<feature type="binding site" evidence="9">
    <location>
        <begin position="181"/>
        <end position="184"/>
    </location>
    <ligand>
        <name>NADP(+)</name>
        <dbReference type="ChEBI" id="CHEBI:58349"/>
    </ligand>
</feature>
<keyword evidence="4 9" id="KW-0862">Zinc</keyword>
<feature type="binding site" evidence="9">
    <location>
        <position position="40"/>
    </location>
    <ligand>
        <name>substrate</name>
    </ligand>
</feature>
<dbReference type="GO" id="GO:0019595">
    <property type="term" value="P:non-phosphorylated glucose catabolic process"/>
    <property type="evidence" value="ECO:0007669"/>
    <property type="project" value="UniProtKB-UniRule"/>
</dbReference>
<dbReference type="EC" id="1.1.1.47" evidence="9"/>
<dbReference type="GO" id="GO:0047936">
    <property type="term" value="F:glucose 1-dehydrogenase [NAD(P)+] activity"/>
    <property type="evidence" value="ECO:0007669"/>
    <property type="project" value="UniProtKB-UniRule"/>
</dbReference>
<evidence type="ECO:0000256" key="4">
    <source>
        <dbReference type="ARBA" id="ARBA00022833"/>
    </source>
</evidence>
<evidence type="ECO:0000256" key="6">
    <source>
        <dbReference type="ARBA" id="ARBA00023002"/>
    </source>
</evidence>
<dbReference type="HAMAP" id="MF_02127">
    <property type="entry name" value="Glucose_DH"/>
    <property type="match status" value="1"/>
</dbReference>
<dbReference type="RefSeq" id="WP_162414257.1">
    <property type="nucleotide sequence ID" value="NZ_JAHQXE010000004.1"/>
</dbReference>
<comment type="caution">
    <text evidence="12">The sequence shown here is derived from an EMBL/GenBank/DDBJ whole genome shotgun (WGS) entry which is preliminary data.</text>
</comment>
<feature type="binding site" evidence="9">
    <location>
        <begin position="206"/>
        <end position="207"/>
    </location>
    <ligand>
        <name>NADP(+)</name>
        <dbReference type="ChEBI" id="CHEBI:58349"/>
    </ligand>
</feature>
<evidence type="ECO:0000256" key="8">
    <source>
        <dbReference type="ARBA" id="ARBA00023277"/>
    </source>
</evidence>
<feature type="binding site" evidence="9">
    <location>
        <position position="150"/>
    </location>
    <ligand>
        <name>substrate</name>
    </ligand>
</feature>
<evidence type="ECO:0000259" key="11">
    <source>
        <dbReference type="Pfam" id="PF16912"/>
    </source>
</evidence>
<name>A0AA41KJE8_9EURY</name>
<feature type="binding site" evidence="9">
    <location>
        <position position="302"/>
    </location>
    <ligand>
        <name>substrate</name>
    </ligand>
</feature>
<reference evidence="12" key="1">
    <citation type="submission" date="2021-06" db="EMBL/GenBank/DDBJ databases">
        <title>New haloarchaea isolates fom saline soil.</title>
        <authorList>
            <person name="Duran-Viseras A."/>
            <person name="Sanchez-Porro C.S."/>
            <person name="Ventosa A."/>
        </authorList>
    </citation>
    <scope>NUCLEOTIDE SEQUENCE</scope>
    <source>
        <strain evidence="12">JCM 18369</strain>
    </source>
</reference>
<gene>
    <name evidence="9" type="primary">gdh</name>
    <name evidence="12" type="ORF">KTS37_12865</name>
</gene>
<sequence length="354" mass="37993">MQAVALFPEGPDLRVIEKERPEPADGEVLIRTLSVGIDGSDRRIVDGEIGGDVPDGEDHLVVGHEAVGIVEDANGTELTEGTVVTPLVRRPTDAGSHAAQNGELDMAPAGAFHECGIFGAHGYMAEYVTCEPAYLVTVPASHAEYGFFVEPASILEKSLEQAFAARSGFNWRPESAFVLGNGNLGLLGLARLATGEEFERTYCLGRRDRPDPTIDFIERVGGTYVDSRETPLRQVPAAYEPVDYVFETTGYPKHSVGAARALGPNGVATLQGIPGEATFEFEGGAFHSDLVVNNKALLGVVNSRKTHFEAAVDWLSDVSSGLLDDLVTGRYSVDEIDRALDDSPETLKTVICFE</sequence>
<feature type="binding site" evidence="9">
    <location>
        <begin position="300"/>
        <end position="302"/>
    </location>
    <ligand>
        <name>NADP(+)</name>
        <dbReference type="ChEBI" id="CHEBI:58349"/>
    </ligand>
</feature>